<proteinExistence type="predicted"/>
<evidence type="ECO:0000313" key="2">
    <source>
        <dbReference type="EMBL" id="CAL1130395.1"/>
    </source>
</evidence>
<gene>
    <name evidence="1" type="ORF">C1SCF055_LOCUS5199</name>
</gene>
<reference evidence="1" key="1">
    <citation type="submission" date="2022-10" db="EMBL/GenBank/DDBJ databases">
        <authorList>
            <person name="Chen Y."/>
            <person name="Dougan E. K."/>
            <person name="Chan C."/>
            <person name="Rhodes N."/>
            <person name="Thang M."/>
        </authorList>
    </citation>
    <scope>NUCLEOTIDE SEQUENCE</scope>
</reference>
<comment type="caution">
    <text evidence="1">The sequence shown here is derived from an EMBL/GenBank/DDBJ whole genome shotgun (WGS) entry which is preliminary data.</text>
</comment>
<dbReference type="Proteomes" id="UP001152797">
    <property type="component" value="Unassembled WGS sequence"/>
</dbReference>
<sequence length="188" mass="21758">MDDNAWLQCYVKDFGDLSDIVVAKYQHMDSHRMHEYIFFSGASAVGFLRRTRKSKKYVFGSCGMWGAVQDGESWTIQLRGFACEHGCTLWNLDFKYQGAAPWLLHQIYLKKHKLWQTFSCAKVLFKLCLCFCPDLRASSRASSKVWCGLSPWLPAPRSLGAPSLATEGWRCLLVKPRNLWPWLTLRRR</sequence>
<protein>
    <submittedName>
        <fullName evidence="1">Uncharacterized protein</fullName>
    </submittedName>
</protein>
<accession>A0A9P1BQN4</accession>
<dbReference type="AlphaFoldDB" id="A0A9P1BQN4"/>
<evidence type="ECO:0000313" key="3">
    <source>
        <dbReference type="Proteomes" id="UP001152797"/>
    </source>
</evidence>
<keyword evidence="3" id="KW-1185">Reference proteome</keyword>
<dbReference type="EMBL" id="CAMXCT030000314">
    <property type="protein sequence ID" value="CAL4764332.1"/>
    <property type="molecule type" value="Genomic_DNA"/>
</dbReference>
<reference evidence="2" key="2">
    <citation type="submission" date="2024-04" db="EMBL/GenBank/DDBJ databases">
        <authorList>
            <person name="Chen Y."/>
            <person name="Shah S."/>
            <person name="Dougan E. K."/>
            <person name="Thang M."/>
            <person name="Chan C."/>
        </authorList>
    </citation>
    <scope>NUCLEOTIDE SEQUENCE [LARGE SCALE GENOMIC DNA]</scope>
</reference>
<dbReference type="EMBL" id="CAMXCT020000314">
    <property type="protein sequence ID" value="CAL1130395.1"/>
    <property type="molecule type" value="Genomic_DNA"/>
</dbReference>
<dbReference type="EMBL" id="CAMXCT010000314">
    <property type="protein sequence ID" value="CAI3977020.1"/>
    <property type="molecule type" value="Genomic_DNA"/>
</dbReference>
<evidence type="ECO:0000313" key="1">
    <source>
        <dbReference type="EMBL" id="CAI3977020.1"/>
    </source>
</evidence>
<name>A0A9P1BQN4_9DINO</name>
<organism evidence="1">
    <name type="scientific">Cladocopium goreaui</name>
    <dbReference type="NCBI Taxonomy" id="2562237"/>
    <lineage>
        <taxon>Eukaryota</taxon>
        <taxon>Sar</taxon>
        <taxon>Alveolata</taxon>
        <taxon>Dinophyceae</taxon>
        <taxon>Suessiales</taxon>
        <taxon>Symbiodiniaceae</taxon>
        <taxon>Cladocopium</taxon>
    </lineage>
</organism>